<proteinExistence type="predicted"/>
<reference evidence="2" key="1">
    <citation type="submission" date="2020-08" db="EMBL/GenBank/DDBJ databases">
        <title>Chromosome-level assembly of Southern catfish (Silurus meridionalis) provides insights into visual adaptation to the nocturnal and benthic lifestyles.</title>
        <authorList>
            <person name="Zhang Y."/>
            <person name="Wang D."/>
            <person name="Peng Z."/>
        </authorList>
    </citation>
    <scope>NUCLEOTIDE SEQUENCE</scope>
    <source>
        <strain evidence="2">SWU-2019-XX</strain>
        <tissue evidence="2">Muscle</tissue>
    </source>
</reference>
<dbReference type="AlphaFoldDB" id="A0A8T0ASX0"/>
<organism evidence="2 3">
    <name type="scientific">Silurus meridionalis</name>
    <name type="common">Southern catfish</name>
    <name type="synonym">Silurus soldatovi meridionalis</name>
    <dbReference type="NCBI Taxonomy" id="175797"/>
    <lineage>
        <taxon>Eukaryota</taxon>
        <taxon>Metazoa</taxon>
        <taxon>Chordata</taxon>
        <taxon>Craniata</taxon>
        <taxon>Vertebrata</taxon>
        <taxon>Euteleostomi</taxon>
        <taxon>Actinopterygii</taxon>
        <taxon>Neopterygii</taxon>
        <taxon>Teleostei</taxon>
        <taxon>Ostariophysi</taxon>
        <taxon>Siluriformes</taxon>
        <taxon>Siluridae</taxon>
        <taxon>Silurus</taxon>
    </lineage>
</organism>
<keyword evidence="3" id="KW-1185">Reference proteome</keyword>
<evidence type="ECO:0000313" key="3">
    <source>
        <dbReference type="Proteomes" id="UP000606274"/>
    </source>
</evidence>
<comment type="caution">
    <text evidence="2">The sequence shown here is derived from an EMBL/GenBank/DDBJ whole genome shotgun (WGS) entry which is preliminary data.</text>
</comment>
<accession>A0A8T0ASX0</accession>
<name>A0A8T0ASX0_SILME</name>
<feature type="compositionally biased region" description="Basic and acidic residues" evidence="1">
    <location>
        <begin position="206"/>
        <end position="271"/>
    </location>
</feature>
<dbReference type="EMBL" id="JABFDY010000017">
    <property type="protein sequence ID" value="KAF7695180.1"/>
    <property type="molecule type" value="Genomic_DNA"/>
</dbReference>
<evidence type="ECO:0000256" key="1">
    <source>
        <dbReference type="SAM" id="MobiDB-lite"/>
    </source>
</evidence>
<protein>
    <submittedName>
        <fullName evidence="2">Uncharacterized protein</fullName>
    </submittedName>
</protein>
<gene>
    <name evidence="2" type="ORF">HF521_006903</name>
</gene>
<feature type="region of interest" description="Disordered" evidence="1">
    <location>
        <begin position="201"/>
        <end position="318"/>
    </location>
</feature>
<dbReference type="Proteomes" id="UP000606274">
    <property type="component" value="Unassembled WGS sequence"/>
</dbReference>
<sequence length="318" mass="35422">MLVETAKSSPHFVRFFYLVKRLYTFLSSSSKRHAAFIQMQKLLYAGEKTWELKQLSDTRWACCENALKAAQKAFSAVIQLLRKILDTNPPDPAEGDALMLFGSINVELMLCLEVPTTVFQETAVASAALQHKDVDLAVSYTLVEQVLKRFQELRTESEFKDVFEKAKERPEAAGIEFPDKIPVSPRARLYATVSPRARLYATVSPRESRAATDPSRESRAATDPSRESRAATDPSRESRAATESSRERRAATESSRERRAATESSRERRAATEALQRPSKGVVPGQRPSSPEVLRGCRSGSTSEHSSGPPRVSFRINA</sequence>
<evidence type="ECO:0000313" key="2">
    <source>
        <dbReference type="EMBL" id="KAF7695180.1"/>
    </source>
</evidence>